<feature type="domain" description="Outer membrane protein beta-barrel" evidence="2">
    <location>
        <begin position="20"/>
        <end position="195"/>
    </location>
</feature>
<evidence type="ECO:0000256" key="1">
    <source>
        <dbReference type="SAM" id="SignalP"/>
    </source>
</evidence>
<dbReference type="RefSeq" id="WP_111391739.1">
    <property type="nucleotide sequence ID" value="NZ_QKTX01000003.1"/>
</dbReference>
<feature type="signal peptide" evidence="1">
    <location>
        <begin position="1"/>
        <end position="19"/>
    </location>
</feature>
<organism evidence="3 4">
    <name type="scientific">Algoriphagus aquaeductus</name>
    <dbReference type="NCBI Taxonomy" id="475299"/>
    <lineage>
        <taxon>Bacteria</taxon>
        <taxon>Pseudomonadati</taxon>
        <taxon>Bacteroidota</taxon>
        <taxon>Cytophagia</taxon>
        <taxon>Cytophagales</taxon>
        <taxon>Cyclobacteriaceae</taxon>
        <taxon>Algoriphagus</taxon>
    </lineage>
</organism>
<gene>
    <name evidence="3" type="ORF">CLV31_10361</name>
</gene>
<protein>
    <submittedName>
        <fullName evidence="3">Outer membrane protein with beta-barrel domain</fullName>
    </submittedName>
</protein>
<dbReference type="Proteomes" id="UP000248917">
    <property type="component" value="Unassembled WGS sequence"/>
</dbReference>
<dbReference type="EMBL" id="QKTX01000003">
    <property type="protein sequence ID" value="PZV85271.1"/>
    <property type="molecule type" value="Genomic_DNA"/>
</dbReference>
<dbReference type="Pfam" id="PF13568">
    <property type="entry name" value="OMP_b-brl_2"/>
    <property type="match status" value="1"/>
</dbReference>
<keyword evidence="4" id="KW-1185">Reference proteome</keyword>
<name>A0A326RV09_9BACT</name>
<evidence type="ECO:0000259" key="2">
    <source>
        <dbReference type="Pfam" id="PF13568"/>
    </source>
</evidence>
<dbReference type="OrthoDB" id="980939at2"/>
<comment type="caution">
    <text evidence="3">The sequence shown here is derived from an EMBL/GenBank/DDBJ whole genome shotgun (WGS) entry which is preliminary data.</text>
</comment>
<evidence type="ECO:0000313" key="3">
    <source>
        <dbReference type="EMBL" id="PZV85271.1"/>
    </source>
</evidence>
<dbReference type="AlphaFoldDB" id="A0A326RV09"/>
<sequence length="198" mass="21719">MKKNLLFTFMLLNSVFAFGQSGLELKGFVGFSSTILGPKQEFIGGSSGEMKNLKEFGLILSQEIGPNIRLKSGLTYSYSAVQFTPPPCPNCGVNDLFAHNPDFKMLSIPVFAEYALGDFFYAAAGPILDFQLSEGNNITDQSGLGYLVGFGGKVKTEKFSFSLFPNYKRHSVIPFENNGSGKDILREFGVQLGIGYRF</sequence>
<proteinExistence type="predicted"/>
<keyword evidence="1" id="KW-0732">Signal</keyword>
<accession>A0A326RV09</accession>
<feature type="chain" id="PRO_5016305360" evidence="1">
    <location>
        <begin position="20"/>
        <end position="198"/>
    </location>
</feature>
<evidence type="ECO:0000313" key="4">
    <source>
        <dbReference type="Proteomes" id="UP000248917"/>
    </source>
</evidence>
<dbReference type="InterPro" id="IPR025665">
    <property type="entry name" value="Beta-barrel_OMP_2"/>
</dbReference>
<reference evidence="3 4" key="1">
    <citation type="submission" date="2018-06" db="EMBL/GenBank/DDBJ databases">
        <title>Genomic Encyclopedia of Archaeal and Bacterial Type Strains, Phase II (KMG-II): from individual species to whole genera.</title>
        <authorList>
            <person name="Goeker M."/>
        </authorList>
    </citation>
    <scope>NUCLEOTIDE SEQUENCE [LARGE SCALE GENOMIC DNA]</scope>
    <source>
        <strain evidence="3 4">T4</strain>
    </source>
</reference>